<dbReference type="PROSITE" id="PS00211">
    <property type="entry name" value="ABC_TRANSPORTER_1"/>
    <property type="match status" value="2"/>
</dbReference>
<keyword evidence="3" id="KW-0067">ATP-binding</keyword>
<evidence type="ECO:0000313" key="6">
    <source>
        <dbReference type="EMBL" id="GFZ26636.1"/>
    </source>
</evidence>
<proteinExistence type="predicted"/>
<keyword evidence="1" id="KW-0677">Repeat</keyword>
<evidence type="ECO:0000256" key="2">
    <source>
        <dbReference type="ARBA" id="ARBA00022741"/>
    </source>
</evidence>
<gene>
    <name evidence="6" type="primary">uup_2</name>
    <name evidence="6" type="ORF">LCB40_05160</name>
</gene>
<dbReference type="GO" id="GO:0005524">
    <property type="term" value="F:ATP binding"/>
    <property type="evidence" value="ECO:0007669"/>
    <property type="project" value="UniProtKB-KW"/>
</dbReference>
<sequence>MGAIKIKQLTFAYDGFDPIFKDVSLTLDTSWKLALVGRNGSGKTTLFKLLLGQEDYLGQIHSDQDFAYFPQNIKDQEQLLIYSLQEQFVFEEWKLKRELSLLHVSEDIIWRPFNQLSGGEQTKVLLALCFIDERFSLLDEPTNHLDQASRKQIAEYLKQKKGYIITSHDRDFIDQVSDHVLAIDQRQIWLSHGNYSTYRHERDLQDQAASNEQQKLQREIKHLAADKEHKQQWAGQAEKGKRRSQPGEKIDKGFVSHKASKVMKRAISAQKRMAEKLADKSALIKPVALPADLTMHYQASHRKLLLSSENPKFELNQGERLAIVGPNGCGKSQLLKRIALGEGVASGVKVSYLPQIITPEAVSLEEFITKHKLDRSQYLNLLRKLGVERAVFTERLDQLSSGQLRKVWLAKSLLEPAELYLWDEPSNYLDIENQDQLIKLIKNVQPSLLLVEHDQYILDSLAIPRLNLAAGNVAD</sequence>
<dbReference type="InterPro" id="IPR050611">
    <property type="entry name" value="ABCF"/>
</dbReference>
<evidence type="ECO:0000313" key="7">
    <source>
        <dbReference type="Proteomes" id="UP000677218"/>
    </source>
</evidence>
<name>A0A916QG19_9LACO</name>
<evidence type="ECO:0000256" key="1">
    <source>
        <dbReference type="ARBA" id="ARBA00022737"/>
    </source>
</evidence>
<dbReference type="PANTHER" id="PTHR19211">
    <property type="entry name" value="ATP-BINDING TRANSPORT PROTEIN-RELATED"/>
    <property type="match status" value="1"/>
</dbReference>
<dbReference type="PROSITE" id="PS50893">
    <property type="entry name" value="ABC_TRANSPORTER_2"/>
    <property type="match status" value="1"/>
</dbReference>
<dbReference type="SUPFAM" id="SSF52540">
    <property type="entry name" value="P-loop containing nucleoside triphosphate hydrolases"/>
    <property type="match status" value="2"/>
</dbReference>
<dbReference type="RefSeq" id="WP_212780335.1">
    <property type="nucleotide sequence ID" value="NZ_BMAY01000003.1"/>
</dbReference>
<protein>
    <submittedName>
        <fullName evidence="6">ATPase component of ABC transporter with duplicated ATPase domains</fullName>
    </submittedName>
</protein>
<evidence type="ECO:0000259" key="5">
    <source>
        <dbReference type="PROSITE" id="PS50893"/>
    </source>
</evidence>
<dbReference type="Pfam" id="PF00005">
    <property type="entry name" value="ABC_tran"/>
    <property type="match status" value="2"/>
</dbReference>
<organism evidence="6 7">
    <name type="scientific">Lactobacillus corticis</name>
    <dbReference type="NCBI Taxonomy" id="2201249"/>
    <lineage>
        <taxon>Bacteria</taxon>
        <taxon>Bacillati</taxon>
        <taxon>Bacillota</taxon>
        <taxon>Bacilli</taxon>
        <taxon>Lactobacillales</taxon>
        <taxon>Lactobacillaceae</taxon>
        <taxon>Lactobacillus</taxon>
    </lineage>
</organism>
<accession>A0A916QG19</accession>
<dbReference type="InterPro" id="IPR003439">
    <property type="entry name" value="ABC_transporter-like_ATP-bd"/>
</dbReference>
<dbReference type="InterPro" id="IPR027417">
    <property type="entry name" value="P-loop_NTPase"/>
</dbReference>
<evidence type="ECO:0000256" key="3">
    <source>
        <dbReference type="ARBA" id="ARBA00022840"/>
    </source>
</evidence>
<comment type="caution">
    <text evidence="6">The sequence shown here is derived from an EMBL/GenBank/DDBJ whole genome shotgun (WGS) entry which is preliminary data.</text>
</comment>
<dbReference type="GO" id="GO:0016887">
    <property type="term" value="F:ATP hydrolysis activity"/>
    <property type="evidence" value="ECO:0007669"/>
    <property type="project" value="InterPro"/>
</dbReference>
<dbReference type="AlphaFoldDB" id="A0A916QG19"/>
<keyword evidence="7" id="KW-1185">Reference proteome</keyword>
<dbReference type="InterPro" id="IPR003593">
    <property type="entry name" value="AAA+_ATPase"/>
</dbReference>
<dbReference type="PANTHER" id="PTHR19211:SF14">
    <property type="entry name" value="ATP-BINDING CASSETTE SUB-FAMILY F MEMBER 1"/>
    <property type="match status" value="1"/>
</dbReference>
<keyword evidence="2" id="KW-0547">Nucleotide-binding</keyword>
<dbReference type="Gene3D" id="3.40.50.300">
    <property type="entry name" value="P-loop containing nucleotide triphosphate hydrolases"/>
    <property type="match status" value="2"/>
</dbReference>
<dbReference type="SMART" id="SM00382">
    <property type="entry name" value="AAA"/>
    <property type="match status" value="2"/>
</dbReference>
<reference evidence="6" key="1">
    <citation type="submission" date="2020-08" db="EMBL/GenBank/DDBJ databases">
        <title>Taxonomic study for Lactobacillus species isolated from hardwood bark.</title>
        <authorList>
            <person name="Tohno M."/>
            <person name="Tanizawa Y."/>
        </authorList>
    </citation>
    <scope>NUCLEOTIDE SEQUENCE</scope>
    <source>
        <strain evidence="6">B40</strain>
    </source>
</reference>
<evidence type="ECO:0000256" key="4">
    <source>
        <dbReference type="SAM" id="MobiDB-lite"/>
    </source>
</evidence>
<dbReference type="CDD" id="cd03221">
    <property type="entry name" value="ABCF_EF-3"/>
    <property type="match status" value="1"/>
</dbReference>
<feature type="domain" description="ABC transporter" evidence="5">
    <location>
        <begin position="4"/>
        <end position="210"/>
    </location>
</feature>
<feature type="region of interest" description="Disordered" evidence="4">
    <location>
        <begin position="226"/>
        <end position="250"/>
    </location>
</feature>
<dbReference type="NCBIfam" id="NF000355">
    <property type="entry name" value="ribo_prot_ABC_F"/>
    <property type="match status" value="1"/>
</dbReference>
<dbReference type="InterPro" id="IPR017871">
    <property type="entry name" value="ABC_transporter-like_CS"/>
</dbReference>
<dbReference type="EMBL" id="BMAY01000003">
    <property type="protein sequence ID" value="GFZ26636.1"/>
    <property type="molecule type" value="Genomic_DNA"/>
</dbReference>
<dbReference type="Proteomes" id="UP000677218">
    <property type="component" value="Unassembled WGS sequence"/>
</dbReference>